<feature type="compositionally biased region" description="Polar residues" evidence="1">
    <location>
        <begin position="179"/>
        <end position="189"/>
    </location>
</feature>
<organism evidence="2 3">
    <name type="scientific">Phytophthora oleae</name>
    <dbReference type="NCBI Taxonomy" id="2107226"/>
    <lineage>
        <taxon>Eukaryota</taxon>
        <taxon>Sar</taxon>
        <taxon>Stramenopiles</taxon>
        <taxon>Oomycota</taxon>
        <taxon>Peronosporomycetes</taxon>
        <taxon>Peronosporales</taxon>
        <taxon>Peronosporaceae</taxon>
        <taxon>Phytophthora</taxon>
    </lineage>
</organism>
<gene>
    <name evidence="2" type="ORF">V7S43_002080</name>
</gene>
<feature type="region of interest" description="Disordered" evidence="1">
    <location>
        <begin position="173"/>
        <end position="193"/>
    </location>
</feature>
<dbReference type="Proteomes" id="UP001632037">
    <property type="component" value="Unassembled WGS sequence"/>
</dbReference>
<feature type="compositionally biased region" description="Polar residues" evidence="1">
    <location>
        <begin position="335"/>
        <end position="363"/>
    </location>
</feature>
<feature type="region of interest" description="Disordered" evidence="1">
    <location>
        <begin position="253"/>
        <end position="273"/>
    </location>
</feature>
<feature type="compositionally biased region" description="Low complexity" evidence="1">
    <location>
        <begin position="304"/>
        <end position="314"/>
    </location>
</feature>
<dbReference type="EMBL" id="JBIMZQ010000003">
    <property type="protein sequence ID" value="KAL3672790.1"/>
    <property type="molecule type" value="Genomic_DNA"/>
</dbReference>
<evidence type="ECO:0000313" key="3">
    <source>
        <dbReference type="Proteomes" id="UP001632037"/>
    </source>
</evidence>
<feature type="region of interest" description="Disordered" evidence="1">
    <location>
        <begin position="304"/>
        <end position="395"/>
    </location>
</feature>
<accession>A0ABD3G457</accession>
<evidence type="ECO:0008006" key="4">
    <source>
        <dbReference type="Google" id="ProtNLM"/>
    </source>
</evidence>
<dbReference type="AlphaFoldDB" id="A0ABD3G457"/>
<evidence type="ECO:0000256" key="1">
    <source>
        <dbReference type="SAM" id="MobiDB-lite"/>
    </source>
</evidence>
<comment type="caution">
    <text evidence="2">The sequence shown here is derived from an EMBL/GenBank/DDBJ whole genome shotgun (WGS) entry which is preliminary data.</text>
</comment>
<reference evidence="2 3" key="1">
    <citation type="submission" date="2024-09" db="EMBL/GenBank/DDBJ databases">
        <title>Genome sequencing and assembly of Phytophthora oleae, isolate VK10A, causative agent of rot of olive drupes.</title>
        <authorList>
            <person name="Conti Taguali S."/>
            <person name="Riolo M."/>
            <person name="La Spada F."/>
            <person name="Cacciola S.O."/>
            <person name="Dionisio G."/>
        </authorList>
    </citation>
    <scope>NUCLEOTIDE SEQUENCE [LARGE SCALE GENOMIC DNA]</scope>
    <source>
        <strain evidence="2 3">VK10A</strain>
    </source>
</reference>
<feature type="compositionally biased region" description="Polar residues" evidence="1">
    <location>
        <begin position="315"/>
        <end position="327"/>
    </location>
</feature>
<sequence>MSLRKPATGVALTGGILAIGLASADGRIVVQYDATYSLPESRGFPCSGSGEAPVGETCPKAGDIATDDCRAYLLSFNGAVCVAPVDAQCVIVHDNVWGCAFPKTGYISAAEAETFRAYDGESSGWGSDESVQVIDEGFEEIFASANYDTTLDKPLGVNCDVATETMTQTTTGASKGFGLTNTGESTPDTHITEGGMTAGISTTGTSGKNTVDYGSTFTGTTGSAQTAGDYGSTTTGTTIIDFGTTGTTGTPDIYNTGRIDTMERGGTTLDNTVDTTDYTTGGSKTTGSYTKYGTTVLGLLNQDSDTTTDYTSGSKATVSNTIDTSETAEGGETTRGYSKHTSTTDYPASSGKTTGPYTTSANETMEDNEPTSHDFTGVKTTGSYTTDTETTGMVP</sequence>
<keyword evidence="3" id="KW-1185">Reference proteome</keyword>
<feature type="compositionally biased region" description="Low complexity" evidence="1">
    <location>
        <begin position="380"/>
        <end position="395"/>
    </location>
</feature>
<evidence type="ECO:0000313" key="2">
    <source>
        <dbReference type="EMBL" id="KAL3672790.1"/>
    </source>
</evidence>
<proteinExistence type="predicted"/>
<name>A0ABD3G457_9STRA</name>
<protein>
    <recommendedName>
        <fullName evidence="4">Cyst germination specific acidic repeat protein</fullName>
    </recommendedName>
</protein>